<accession>A0A150R089</accession>
<evidence type="ECO:0008006" key="4">
    <source>
        <dbReference type="Google" id="ProtNLM"/>
    </source>
</evidence>
<sequence>MLIAPVAEQRRILAEVARLLSITDEMDRVVDVQLARARRLRQSVLKSAFEGKLVPQDPNDEPASALLDRLRTARAQASAANGSGRTSRRGRAKVLQADEGGLDDG</sequence>
<dbReference type="PANTHER" id="PTHR43140">
    <property type="entry name" value="TYPE-1 RESTRICTION ENZYME ECOKI SPECIFICITY PROTEIN"/>
    <property type="match status" value="1"/>
</dbReference>
<proteinExistence type="predicted"/>
<evidence type="ECO:0000256" key="1">
    <source>
        <dbReference type="SAM" id="MobiDB-lite"/>
    </source>
</evidence>
<dbReference type="EMBL" id="JEMA01000176">
    <property type="protein sequence ID" value="KYF73670.1"/>
    <property type="molecule type" value="Genomic_DNA"/>
</dbReference>
<dbReference type="PANTHER" id="PTHR43140:SF1">
    <property type="entry name" value="TYPE I RESTRICTION ENZYME ECOKI SPECIFICITY SUBUNIT"/>
    <property type="match status" value="1"/>
</dbReference>
<dbReference type="AlphaFoldDB" id="A0A150R089"/>
<name>A0A150R089_SORCE</name>
<comment type="caution">
    <text evidence="2">The sequence shown here is derived from an EMBL/GenBank/DDBJ whole genome shotgun (WGS) entry which is preliminary data.</text>
</comment>
<dbReference type="Proteomes" id="UP000075260">
    <property type="component" value="Unassembled WGS sequence"/>
</dbReference>
<dbReference type="InterPro" id="IPR051212">
    <property type="entry name" value="Type-I_RE_S_subunit"/>
</dbReference>
<gene>
    <name evidence="2" type="ORF">BE15_04215</name>
</gene>
<protein>
    <recommendedName>
        <fullName evidence="4">Type I restriction modification DNA specificity domain-containing protein</fullName>
    </recommendedName>
</protein>
<evidence type="ECO:0000313" key="2">
    <source>
        <dbReference type="EMBL" id="KYF73670.1"/>
    </source>
</evidence>
<reference evidence="2 3" key="1">
    <citation type="submission" date="2014-02" db="EMBL/GenBank/DDBJ databases">
        <title>The small core and large imbalanced accessory genome model reveals a collaborative survival strategy of Sorangium cellulosum strains in nature.</title>
        <authorList>
            <person name="Han K."/>
            <person name="Peng R."/>
            <person name="Blom J."/>
            <person name="Li Y.-Z."/>
        </authorList>
    </citation>
    <scope>NUCLEOTIDE SEQUENCE [LARGE SCALE GENOMIC DNA]</scope>
    <source>
        <strain evidence="2 3">So0008-312</strain>
    </source>
</reference>
<feature type="region of interest" description="Disordered" evidence="1">
    <location>
        <begin position="75"/>
        <end position="105"/>
    </location>
</feature>
<dbReference type="SUPFAM" id="SSF116734">
    <property type="entry name" value="DNA methylase specificity domain"/>
    <property type="match status" value="1"/>
</dbReference>
<organism evidence="2 3">
    <name type="scientific">Sorangium cellulosum</name>
    <name type="common">Polyangium cellulosum</name>
    <dbReference type="NCBI Taxonomy" id="56"/>
    <lineage>
        <taxon>Bacteria</taxon>
        <taxon>Pseudomonadati</taxon>
        <taxon>Myxococcota</taxon>
        <taxon>Polyangia</taxon>
        <taxon>Polyangiales</taxon>
        <taxon>Polyangiaceae</taxon>
        <taxon>Sorangium</taxon>
    </lineage>
</organism>
<dbReference type="OrthoDB" id="5363772at2"/>
<evidence type="ECO:0000313" key="3">
    <source>
        <dbReference type="Proteomes" id="UP000075260"/>
    </source>
</evidence>